<dbReference type="Gene3D" id="1.20.58.60">
    <property type="match status" value="1"/>
</dbReference>
<dbReference type="Ensembl" id="ENSGALT00010020237.1">
    <property type="protein sequence ID" value="ENSGALP00010011768.1"/>
    <property type="gene ID" value="ENSGALG00010008468.1"/>
</dbReference>
<protein>
    <submittedName>
        <fullName evidence="1">Epiplakin 1</fullName>
    </submittedName>
</protein>
<name>A0A8V0Y6W3_CHICK</name>
<dbReference type="Proteomes" id="UP000000539">
    <property type="component" value="Chromosome 2"/>
</dbReference>
<evidence type="ECO:0000313" key="2">
    <source>
        <dbReference type="Proteomes" id="UP000000539"/>
    </source>
</evidence>
<accession>A0A8V0Y6W3</accession>
<proteinExistence type="predicted"/>
<dbReference type="OrthoDB" id="10016565at2759"/>
<keyword evidence="2" id="KW-1185">Reference proteome</keyword>
<sequence>MDKHKVFQKELGKRAGCMKMLKRSVRELTRSSSSSSSSSGGGCSGGCGSGVDAQRLQLQMEELSARWEAVCGMSVCKQGRLEAAMRQAEEFHALVHSFLGRLSEAEKTLKYGLGPPEERSAQQCQLQLQLWVEAAEEALSERDGEPLPDGVQLLRELSRQHAEFMEEL</sequence>
<reference evidence="1" key="3">
    <citation type="submission" date="2025-09" db="UniProtKB">
        <authorList>
            <consortium name="Ensembl"/>
        </authorList>
    </citation>
    <scope>IDENTIFICATION</scope>
    <source>
        <strain evidence="1">broiler</strain>
    </source>
</reference>
<organism evidence="1 2">
    <name type="scientific">Gallus gallus</name>
    <name type="common">Chicken</name>
    <dbReference type="NCBI Taxonomy" id="9031"/>
    <lineage>
        <taxon>Eukaryota</taxon>
        <taxon>Metazoa</taxon>
        <taxon>Chordata</taxon>
        <taxon>Craniata</taxon>
        <taxon>Vertebrata</taxon>
        <taxon>Euteleostomi</taxon>
        <taxon>Archelosauria</taxon>
        <taxon>Archosauria</taxon>
        <taxon>Dinosauria</taxon>
        <taxon>Saurischia</taxon>
        <taxon>Theropoda</taxon>
        <taxon>Coelurosauria</taxon>
        <taxon>Aves</taxon>
        <taxon>Neognathae</taxon>
        <taxon>Galloanserae</taxon>
        <taxon>Galliformes</taxon>
        <taxon>Phasianidae</taxon>
        <taxon>Phasianinae</taxon>
        <taxon>Gallus</taxon>
    </lineage>
</organism>
<reference evidence="1" key="2">
    <citation type="submission" date="2025-08" db="UniProtKB">
        <authorList>
            <consortium name="Ensembl"/>
        </authorList>
    </citation>
    <scope>IDENTIFICATION</scope>
    <source>
        <strain evidence="1">broiler</strain>
    </source>
</reference>
<gene>
    <name evidence="1" type="primary">LOC121109863</name>
</gene>
<reference evidence="1" key="1">
    <citation type="submission" date="2020-11" db="EMBL/GenBank/DDBJ databases">
        <title>Gallus gallus (Chicken) genome, bGalGal1, GRCg7b, maternal haplotype autosomes + Z &amp; W.</title>
        <authorList>
            <person name="Warren W."/>
            <person name="Formenti G."/>
            <person name="Fedrigo O."/>
            <person name="Haase B."/>
            <person name="Mountcastle J."/>
            <person name="Balacco J."/>
            <person name="Tracey A."/>
            <person name="Schneider V."/>
            <person name="Okimoto R."/>
            <person name="Cheng H."/>
            <person name="Hawken R."/>
            <person name="Howe K."/>
            <person name="Jarvis E.D."/>
        </authorList>
    </citation>
    <scope>NUCLEOTIDE SEQUENCE [LARGE SCALE GENOMIC DNA]</scope>
    <source>
        <strain evidence="1">Broiler</strain>
    </source>
</reference>
<dbReference type="AlphaFoldDB" id="A0A8V0Y6W3"/>
<dbReference type="SUPFAM" id="SSF46966">
    <property type="entry name" value="Spectrin repeat"/>
    <property type="match status" value="1"/>
</dbReference>
<evidence type="ECO:0000313" key="1">
    <source>
        <dbReference type="Ensembl" id="ENSGALP00010011768.1"/>
    </source>
</evidence>
<dbReference type="GeneTree" id="ENSGT00940000162855"/>